<dbReference type="Gene3D" id="3.40.50.1240">
    <property type="entry name" value="Phosphoglycerate mutase-like"/>
    <property type="match status" value="1"/>
</dbReference>
<dbReference type="CDD" id="cd07067">
    <property type="entry name" value="HP_PGM_like"/>
    <property type="match status" value="1"/>
</dbReference>
<dbReference type="OrthoDB" id="9793115at2"/>
<evidence type="ECO:0000313" key="1">
    <source>
        <dbReference type="EMBL" id="TFC10458.1"/>
    </source>
</evidence>
<dbReference type="GO" id="GO:0016791">
    <property type="term" value="F:phosphatase activity"/>
    <property type="evidence" value="ECO:0007669"/>
    <property type="project" value="TreeGrafter"/>
</dbReference>
<dbReference type="PANTHER" id="PTHR48100:SF58">
    <property type="entry name" value="PE-PGRS FAMILY PROTEIN PE_PGRS11"/>
    <property type="match status" value="1"/>
</dbReference>
<dbReference type="Pfam" id="PF00300">
    <property type="entry name" value="His_Phos_1"/>
    <property type="match status" value="1"/>
</dbReference>
<accession>A0A4V3IE21</accession>
<evidence type="ECO:0000313" key="2">
    <source>
        <dbReference type="Proteomes" id="UP000298412"/>
    </source>
</evidence>
<protein>
    <submittedName>
        <fullName evidence="1">Histidine phosphatase family protein</fullName>
    </submittedName>
</protein>
<proteinExistence type="predicted"/>
<dbReference type="InterPro" id="IPR001345">
    <property type="entry name" value="PG/BPGM_mutase_AS"/>
</dbReference>
<dbReference type="InterPro" id="IPR013078">
    <property type="entry name" value="His_Pase_superF_clade-1"/>
</dbReference>
<dbReference type="InterPro" id="IPR050275">
    <property type="entry name" value="PGM_Phosphatase"/>
</dbReference>
<dbReference type="SMART" id="SM00855">
    <property type="entry name" value="PGAM"/>
    <property type="match status" value="1"/>
</dbReference>
<dbReference type="EMBL" id="SOFP01000075">
    <property type="protein sequence ID" value="TFC10458.1"/>
    <property type="molecule type" value="Genomic_DNA"/>
</dbReference>
<dbReference type="PROSITE" id="PS00175">
    <property type="entry name" value="PG_MUTASE"/>
    <property type="match status" value="1"/>
</dbReference>
<keyword evidence="2" id="KW-1185">Reference proteome</keyword>
<reference evidence="1 2" key="1">
    <citation type="submission" date="2019-03" db="EMBL/GenBank/DDBJ databases">
        <title>Genomics of glacier-inhabiting Cryobacterium strains.</title>
        <authorList>
            <person name="Liu Q."/>
            <person name="Xin Y.-H."/>
        </authorList>
    </citation>
    <scope>NUCLEOTIDE SEQUENCE [LARGE SCALE GENOMIC DNA]</scope>
    <source>
        <strain evidence="1 2">MDT1-3</strain>
    </source>
</reference>
<gene>
    <name evidence="1" type="ORF">E3O19_15220</name>
</gene>
<dbReference type="RefSeq" id="WP_134569203.1">
    <property type="nucleotide sequence ID" value="NZ_SOFP01000075.1"/>
</dbReference>
<comment type="caution">
    <text evidence="1">The sequence shown here is derived from an EMBL/GenBank/DDBJ whole genome shotgun (WGS) entry which is preliminary data.</text>
</comment>
<dbReference type="SUPFAM" id="SSF53254">
    <property type="entry name" value="Phosphoglycerate mutase-like"/>
    <property type="match status" value="1"/>
</dbReference>
<organism evidence="1 2">
    <name type="scientific">Cryobacterium algoritolerans</name>
    <dbReference type="NCBI Taxonomy" id="1259184"/>
    <lineage>
        <taxon>Bacteria</taxon>
        <taxon>Bacillati</taxon>
        <taxon>Actinomycetota</taxon>
        <taxon>Actinomycetes</taxon>
        <taxon>Micrococcales</taxon>
        <taxon>Microbacteriaceae</taxon>
        <taxon>Cryobacterium</taxon>
    </lineage>
</organism>
<dbReference type="AlphaFoldDB" id="A0A4V3IE21"/>
<dbReference type="InterPro" id="IPR029033">
    <property type="entry name" value="His_PPase_superfam"/>
</dbReference>
<name>A0A4V3IE21_9MICO</name>
<dbReference type="PANTHER" id="PTHR48100">
    <property type="entry name" value="BROAD-SPECIFICITY PHOSPHATASE YOR283W-RELATED"/>
    <property type="match status" value="1"/>
</dbReference>
<dbReference type="GO" id="GO:0005737">
    <property type="term" value="C:cytoplasm"/>
    <property type="evidence" value="ECO:0007669"/>
    <property type="project" value="TreeGrafter"/>
</dbReference>
<dbReference type="Proteomes" id="UP000298412">
    <property type="component" value="Unassembled WGS sequence"/>
</dbReference>
<sequence>MRLFLIRHGQTPGNVLGQLDTIHPGPGLTDLGNRQAAALPGALRHEPIDAIFASTLVRTQITARPLAVDRGLEIQVSGGLHEIEAGALEGRSDRASIQAYLETVFAWGADDLGAVMPGGPDGHAFFARFDADIEAATTGAESVAVFSHGAAIRVWTAARARNVTSVFAGTTELANTGMVELTGSADEGWTLVSWAGLPAGGSPLLDDSADDPMGEALGQVLGGTGAVS</sequence>